<dbReference type="RefSeq" id="XP_020047246.1">
    <property type="nucleotide sequence ID" value="XM_020193176.1"/>
</dbReference>
<feature type="compositionally biased region" description="Low complexity" evidence="1">
    <location>
        <begin position="72"/>
        <end position="83"/>
    </location>
</feature>
<dbReference type="InParanoid" id="A0A1D2VH61"/>
<protein>
    <submittedName>
        <fullName evidence="2">Uncharacterized protein</fullName>
    </submittedName>
</protein>
<keyword evidence="3" id="KW-1185">Reference proteome</keyword>
<accession>A0A1D2VH61</accession>
<dbReference type="EMBL" id="KV454480">
    <property type="protein sequence ID" value="ODV60939.1"/>
    <property type="molecule type" value="Genomic_DNA"/>
</dbReference>
<dbReference type="AlphaFoldDB" id="A0A1D2VH61"/>
<dbReference type="OrthoDB" id="4078061at2759"/>
<feature type="compositionally biased region" description="Polar residues" evidence="1">
    <location>
        <begin position="90"/>
        <end position="101"/>
    </location>
</feature>
<organism evidence="2 3">
    <name type="scientific">Ascoidea rubescens DSM 1968</name>
    <dbReference type="NCBI Taxonomy" id="1344418"/>
    <lineage>
        <taxon>Eukaryota</taxon>
        <taxon>Fungi</taxon>
        <taxon>Dikarya</taxon>
        <taxon>Ascomycota</taxon>
        <taxon>Saccharomycotina</taxon>
        <taxon>Saccharomycetes</taxon>
        <taxon>Ascoideaceae</taxon>
        <taxon>Ascoidea</taxon>
    </lineage>
</organism>
<dbReference type="Proteomes" id="UP000095038">
    <property type="component" value="Unassembled WGS sequence"/>
</dbReference>
<evidence type="ECO:0000256" key="1">
    <source>
        <dbReference type="SAM" id="MobiDB-lite"/>
    </source>
</evidence>
<feature type="region of interest" description="Disordered" evidence="1">
    <location>
        <begin position="211"/>
        <end position="254"/>
    </location>
</feature>
<evidence type="ECO:0000313" key="3">
    <source>
        <dbReference type="Proteomes" id="UP000095038"/>
    </source>
</evidence>
<gene>
    <name evidence="2" type="ORF">ASCRUDRAFT_75698</name>
</gene>
<feature type="compositionally biased region" description="Acidic residues" evidence="1">
    <location>
        <begin position="225"/>
        <end position="246"/>
    </location>
</feature>
<sequence>MKNKNKNEFDEKFKYKDGFDPDFNNKALSMGVVEINDEKFKLDSNNYAIQLLKNRKKLNEKYDINPDLDQENNTNDDTNTSTNKPIKNPIKNSISKPISTNDNKRTKREIQPNKVVHPQIISSILQDLKSGISKEMINRTYNLDREFLNQLGDFYTVATKTYDDEIKENKEKRRQLIRMKKQLMISNDNPTSEMNTEKNKENIRNIDHLLNNQYNSEKFKSSDETKDDDDDDDDDLFNPDEDDDDDKIVITTNR</sequence>
<evidence type="ECO:0000313" key="2">
    <source>
        <dbReference type="EMBL" id="ODV60939.1"/>
    </source>
</evidence>
<feature type="region of interest" description="Disordered" evidence="1">
    <location>
        <begin position="65"/>
        <end position="106"/>
    </location>
</feature>
<name>A0A1D2VH61_9ASCO</name>
<reference evidence="3" key="1">
    <citation type="submission" date="2016-05" db="EMBL/GenBank/DDBJ databases">
        <title>Comparative genomics of biotechnologically important yeasts.</title>
        <authorList>
            <consortium name="DOE Joint Genome Institute"/>
            <person name="Riley R."/>
            <person name="Haridas S."/>
            <person name="Wolfe K.H."/>
            <person name="Lopes M.R."/>
            <person name="Hittinger C.T."/>
            <person name="Goker M."/>
            <person name="Salamov A."/>
            <person name="Wisecaver J."/>
            <person name="Long T.M."/>
            <person name="Aerts A.L."/>
            <person name="Barry K."/>
            <person name="Choi C."/>
            <person name="Clum A."/>
            <person name="Coughlan A.Y."/>
            <person name="Deshpande S."/>
            <person name="Douglass A.P."/>
            <person name="Hanson S.J."/>
            <person name="Klenk H.-P."/>
            <person name="Labutti K."/>
            <person name="Lapidus A."/>
            <person name="Lindquist E."/>
            <person name="Lipzen A."/>
            <person name="Meier-Kolthoff J.P."/>
            <person name="Ohm R.A."/>
            <person name="Otillar R.P."/>
            <person name="Pangilinan J."/>
            <person name="Peng Y."/>
            <person name="Rokas A."/>
            <person name="Rosa C.A."/>
            <person name="Scheuner C."/>
            <person name="Sibirny A.A."/>
            <person name="Slot J.C."/>
            <person name="Stielow J.B."/>
            <person name="Sun H."/>
            <person name="Kurtzman C.P."/>
            <person name="Blackwell M."/>
            <person name="Grigoriev I.V."/>
            <person name="Jeffries T.W."/>
        </authorList>
    </citation>
    <scope>NUCLEOTIDE SEQUENCE [LARGE SCALE GENOMIC DNA]</scope>
    <source>
        <strain evidence="3">DSM 1968</strain>
    </source>
</reference>
<dbReference type="GeneID" id="30966812"/>
<proteinExistence type="predicted"/>